<dbReference type="Pfam" id="PF01343">
    <property type="entry name" value="Peptidase_S49"/>
    <property type="match status" value="2"/>
</dbReference>
<dbReference type="SUPFAM" id="SSF52096">
    <property type="entry name" value="ClpP/crotonase"/>
    <property type="match status" value="2"/>
</dbReference>
<dbReference type="GO" id="GO:0016020">
    <property type="term" value="C:membrane"/>
    <property type="evidence" value="ECO:0007669"/>
    <property type="project" value="InterPro"/>
</dbReference>
<feature type="transmembrane region" description="Helical" evidence="5">
    <location>
        <begin position="21"/>
        <end position="40"/>
    </location>
</feature>
<dbReference type="HOGENOM" id="CLU_008856_1_1_4"/>
<dbReference type="GO" id="GO:0008236">
    <property type="term" value="F:serine-type peptidase activity"/>
    <property type="evidence" value="ECO:0007669"/>
    <property type="project" value="UniProtKB-KW"/>
</dbReference>
<dbReference type="Gene3D" id="6.20.330.10">
    <property type="match status" value="1"/>
</dbReference>
<organism evidence="7 8">
    <name type="scientific">Sutterella parvirubra YIT 11816</name>
    <dbReference type="NCBI Taxonomy" id="762967"/>
    <lineage>
        <taxon>Bacteria</taxon>
        <taxon>Pseudomonadati</taxon>
        <taxon>Pseudomonadota</taxon>
        <taxon>Betaproteobacteria</taxon>
        <taxon>Burkholderiales</taxon>
        <taxon>Sutterellaceae</taxon>
        <taxon>Sutterella</taxon>
    </lineage>
</organism>
<dbReference type="RefSeq" id="WP_008543463.1">
    <property type="nucleotide sequence ID" value="NZ_JH605011.1"/>
</dbReference>
<dbReference type="NCBIfam" id="TIGR00705">
    <property type="entry name" value="SppA_67K"/>
    <property type="match status" value="1"/>
</dbReference>
<accession>H3KHE5</accession>
<dbReference type="InterPro" id="IPR029045">
    <property type="entry name" value="ClpP/crotonase-like_dom_sf"/>
</dbReference>
<protein>
    <submittedName>
        <fullName evidence="7">Signal peptide peptidase SppA</fullName>
    </submittedName>
</protein>
<dbReference type="OrthoDB" id="9764363at2"/>
<evidence type="ECO:0000313" key="7">
    <source>
        <dbReference type="EMBL" id="EHY30462.1"/>
    </source>
</evidence>
<evidence type="ECO:0000313" key="8">
    <source>
        <dbReference type="Proteomes" id="UP000004956"/>
    </source>
</evidence>
<gene>
    <name evidence="7" type="ORF">HMPREF9440_02189</name>
</gene>
<keyword evidence="4" id="KW-0720">Serine protease</keyword>
<evidence type="ECO:0000256" key="3">
    <source>
        <dbReference type="ARBA" id="ARBA00022801"/>
    </source>
</evidence>
<dbReference type="CDD" id="cd07018">
    <property type="entry name" value="S49_SppA_67K_type"/>
    <property type="match status" value="1"/>
</dbReference>
<feature type="domain" description="Peptidase S49" evidence="6">
    <location>
        <begin position="135"/>
        <end position="261"/>
    </location>
</feature>
<dbReference type="InterPro" id="IPR047217">
    <property type="entry name" value="S49_SppA_67K_type_N"/>
</dbReference>
<keyword evidence="3" id="KW-0378">Hydrolase</keyword>
<keyword evidence="5" id="KW-0812">Transmembrane</keyword>
<dbReference type="STRING" id="762967.HMPREF9440_02189"/>
<dbReference type="PANTHER" id="PTHR33209">
    <property type="entry name" value="PROTEASE 4"/>
    <property type="match status" value="1"/>
</dbReference>
<dbReference type="PANTHER" id="PTHR33209:SF1">
    <property type="entry name" value="PEPTIDASE S49 DOMAIN-CONTAINING PROTEIN"/>
    <property type="match status" value="1"/>
</dbReference>
<sequence>MKTFLTSFKHAWDLITGLKNAVGNVLFILTVGAVAAFFMWEPRSPVADSGSLLLMRIEGRVVDAQPSAGRRLQALRQMVAGTPETTSLTEVTEALRLASKDKRILGVVLNLEDMTSTGLATVSALGAAIDDYKSTSGRPVWVYGDSYTQAQYAVAAHADRVAIHPMGAVLLKGLSGAGLYWGDFLSHWGVGFTVYKAGAYKSAPESFTAGGPSDENLAVQKAQLDTAWGTLTGDIERARGMMPGSAARFAADFPKRLRDDALRPAVLLKEAGFVTDIMGRGDFDLALTEAFAGAGKKPSDLPAADYRDYLASRADEDMTEGAVAVVFAEGEISDVPEMGGVVAREFNMLLDDAASAPETRALVIRVNSPGGDAVAAETIRAKIEEIRESGIPVVVSMGDYAASGGYWISTAAEKIIAHPMTVTGSIGVFSLVPHAEDLLKRLRIGFEGYRTAPLADMGVVFRRPSEAEDALYQAGVSRTYAEFKRLTMEARGMDPDEVEKAAQGRIWFGTDAKRLGLVDGLGTLGDAVRLAAS</sequence>
<feature type="domain" description="Peptidase S49" evidence="6">
    <location>
        <begin position="386"/>
        <end position="532"/>
    </location>
</feature>
<dbReference type="EMBL" id="AFBQ01000330">
    <property type="protein sequence ID" value="EHY30462.1"/>
    <property type="molecule type" value="Genomic_DNA"/>
</dbReference>
<dbReference type="CDD" id="cd07023">
    <property type="entry name" value="S49_Sppa_N_C"/>
    <property type="match status" value="1"/>
</dbReference>
<keyword evidence="5" id="KW-0472">Membrane</keyword>
<dbReference type="Gene3D" id="3.90.226.10">
    <property type="entry name" value="2-enoyl-CoA Hydratase, Chain A, domain 1"/>
    <property type="match status" value="2"/>
</dbReference>
<keyword evidence="8" id="KW-1185">Reference proteome</keyword>
<evidence type="ECO:0000256" key="1">
    <source>
        <dbReference type="ARBA" id="ARBA00008683"/>
    </source>
</evidence>
<feature type="non-terminal residue" evidence="7">
    <location>
        <position position="533"/>
    </location>
</feature>
<evidence type="ECO:0000259" key="6">
    <source>
        <dbReference type="Pfam" id="PF01343"/>
    </source>
</evidence>
<dbReference type="InterPro" id="IPR002142">
    <property type="entry name" value="Peptidase_S49"/>
</dbReference>
<keyword evidence="2" id="KW-0645">Protease</keyword>
<dbReference type="Proteomes" id="UP000004956">
    <property type="component" value="Unassembled WGS sequence"/>
</dbReference>
<dbReference type="AlphaFoldDB" id="H3KHE5"/>
<comment type="caution">
    <text evidence="7">The sequence shown here is derived from an EMBL/GenBank/DDBJ whole genome shotgun (WGS) entry which is preliminary data.</text>
</comment>
<evidence type="ECO:0000256" key="2">
    <source>
        <dbReference type="ARBA" id="ARBA00022670"/>
    </source>
</evidence>
<name>H3KHE5_9BURK</name>
<dbReference type="GO" id="GO:0006465">
    <property type="term" value="P:signal peptide processing"/>
    <property type="evidence" value="ECO:0007669"/>
    <property type="project" value="InterPro"/>
</dbReference>
<dbReference type="InterPro" id="IPR047272">
    <property type="entry name" value="S49_SppA_C"/>
</dbReference>
<dbReference type="InterPro" id="IPR004634">
    <property type="entry name" value="Pept_S49_pIV"/>
</dbReference>
<keyword evidence="5" id="KW-1133">Transmembrane helix</keyword>
<reference evidence="7 8" key="1">
    <citation type="submission" date="2011-11" db="EMBL/GenBank/DDBJ databases">
        <authorList>
            <person name="Weinstock G."/>
            <person name="Sodergren E."/>
            <person name="Clifton S."/>
            <person name="Fulton L."/>
            <person name="Fulton B."/>
            <person name="Courtney L."/>
            <person name="Fronick C."/>
            <person name="Harrison M."/>
            <person name="Strong C."/>
            <person name="Farmer C."/>
            <person name="Delahaunty K."/>
            <person name="Markovic C."/>
            <person name="Hall O."/>
            <person name="Minx P."/>
            <person name="Tomlinson C."/>
            <person name="Mitreva M."/>
            <person name="Hou S."/>
            <person name="Chen J."/>
            <person name="Wollam A."/>
            <person name="Pepin K.H."/>
            <person name="Johnson M."/>
            <person name="Bhonagiri V."/>
            <person name="Zhang X."/>
            <person name="Suruliraj S."/>
            <person name="Warren W."/>
            <person name="Chinwalla A."/>
            <person name="Mardis E.R."/>
            <person name="Wilson R.K."/>
        </authorList>
    </citation>
    <scope>NUCLEOTIDE SEQUENCE [LARGE SCALE GENOMIC DNA]</scope>
    <source>
        <strain evidence="7 8">YIT 11816</strain>
    </source>
</reference>
<comment type="similarity">
    <text evidence="1">Belongs to the peptidase S49 family.</text>
</comment>
<proteinExistence type="inferred from homology"/>
<evidence type="ECO:0000256" key="5">
    <source>
        <dbReference type="SAM" id="Phobius"/>
    </source>
</evidence>
<evidence type="ECO:0000256" key="4">
    <source>
        <dbReference type="ARBA" id="ARBA00022825"/>
    </source>
</evidence>